<sequence>MQLPTSFTSTPLTAPVASRPSPAADNRPAREPERATPNRATEAQESQSAPQSRDQATVQAPERVTSPNEVEVPPQDPALRETISTTDESQNLAVNQYRQIAQQGVDNAQTQDPSLFRVDVYV</sequence>
<name>A4BC07_9GAMM</name>
<feature type="compositionally biased region" description="Polar residues" evidence="1">
    <location>
        <begin position="38"/>
        <end position="58"/>
    </location>
</feature>
<evidence type="ECO:0000256" key="1">
    <source>
        <dbReference type="SAM" id="MobiDB-lite"/>
    </source>
</evidence>
<feature type="compositionally biased region" description="Basic and acidic residues" evidence="1">
    <location>
        <begin position="27"/>
        <end position="36"/>
    </location>
</feature>
<feature type="region of interest" description="Disordered" evidence="1">
    <location>
        <begin position="1"/>
        <end position="89"/>
    </location>
</feature>
<accession>A4BC07</accession>
<dbReference type="AlphaFoldDB" id="A4BC07"/>
<reference evidence="2 3" key="1">
    <citation type="submission" date="2006-02" db="EMBL/GenBank/DDBJ databases">
        <authorList>
            <person name="Pinhassi J."/>
            <person name="Pedros-Alio C."/>
            <person name="Ferriera S."/>
            <person name="Johnson J."/>
            <person name="Kravitz S."/>
            <person name="Halpern A."/>
            <person name="Remington K."/>
            <person name="Beeson K."/>
            <person name="Tran B."/>
            <person name="Rogers Y.-H."/>
            <person name="Friedman R."/>
            <person name="Venter J.C."/>
        </authorList>
    </citation>
    <scope>NUCLEOTIDE SEQUENCE [LARGE SCALE GENOMIC DNA]</scope>
    <source>
        <strain evidence="2 3">MED297</strain>
    </source>
</reference>
<organism evidence="2 3">
    <name type="scientific">Reinekea blandensis MED297</name>
    <dbReference type="NCBI Taxonomy" id="314283"/>
    <lineage>
        <taxon>Bacteria</taxon>
        <taxon>Pseudomonadati</taxon>
        <taxon>Pseudomonadota</taxon>
        <taxon>Gammaproteobacteria</taxon>
        <taxon>Oceanospirillales</taxon>
        <taxon>Saccharospirillaceae</taxon>
        <taxon>Reinekea</taxon>
    </lineage>
</organism>
<dbReference type="RefSeq" id="WP_008046799.1">
    <property type="nucleotide sequence ID" value="NZ_CH724153.1"/>
</dbReference>
<comment type="caution">
    <text evidence="2">The sequence shown here is derived from an EMBL/GenBank/DDBJ whole genome shotgun (WGS) entry which is preliminary data.</text>
</comment>
<proteinExistence type="predicted"/>
<evidence type="ECO:0000313" key="2">
    <source>
        <dbReference type="EMBL" id="EAR10492.1"/>
    </source>
</evidence>
<dbReference type="STRING" id="314283.MED297_01685"/>
<protein>
    <submittedName>
        <fullName evidence="2">Uncharacterized protein</fullName>
    </submittedName>
</protein>
<dbReference type="HOGENOM" id="CLU_2024835_0_0_6"/>
<dbReference type="EMBL" id="AAOE01000004">
    <property type="protein sequence ID" value="EAR10492.1"/>
    <property type="molecule type" value="Genomic_DNA"/>
</dbReference>
<feature type="compositionally biased region" description="Polar residues" evidence="1">
    <location>
        <begin position="1"/>
        <end position="12"/>
    </location>
</feature>
<dbReference type="Proteomes" id="UP000005953">
    <property type="component" value="Unassembled WGS sequence"/>
</dbReference>
<gene>
    <name evidence="2" type="ORF">MED297_01685</name>
</gene>
<evidence type="ECO:0000313" key="3">
    <source>
        <dbReference type="Proteomes" id="UP000005953"/>
    </source>
</evidence>
<keyword evidence="3" id="KW-1185">Reference proteome</keyword>